<protein>
    <submittedName>
        <fullName evidence="2">Uncharacterized protein</fullName>
    </submittedName>
</protein>
<feature type="compositionally biased region" description="Basic and acidic residues" evidence="1">
    <location>
        <begin position="219"/>
        <end position="229"/>
    </location>
</feature>
<gene>
    <name evidence="2" type="ORF">RFI_23556</name>
</gene>
<keyword evidence="3" id="KW-1185">Reference proteome</keyword>
<organism evidence="2 3">
    <name type="scientific">Reticulomyxa filosa</name>
    <dbReference type="NCBI Taxonomy" id="46433"/>
    <lineage>
        <taxon>Eukaryota</taxon>
        <taxon>Sar</taxon>
        <taxon>Rhizaria</taxon>
        <taxon>Retaria</taxon>
        <taxon>Foraminifera</taxon>
        <taxon>Monothalamids</taxon>
        <taxon>Reticulomyxidae</taxon>
        <taxon>Reticulomyxa</taxon>
    </lineage>
</organism>
<dbReference type="EMBL" id="ASPP01020375">
    <property type="protein sequence ID" value="ETO13813.1"/>
    <property type="molecule type" value="Genomic_DNA"/>
</dbReference>
<evidence type="ECO:0000256" key="1">
    <source>
        <dbReference type="SAM" id="MobiDB-lite"/>
    </source>
</evidence>
<accession>X6MII0</accession>
<evidence type="ECO:0000313" key="3">
    <source>
        <dbReference type="Proteomes" id="UP000023152"/>
    </source>
</evidence>
<name>X6MII0_RETFI</name>
<feature type="region of interest" description="Disordered" evidence="1">
    <location>
        <begin position="219"/>
        <end position="244"/>
    </location>
</feature>
<reference evidence="2 3" key="1">
    <citation type="journal article" date="2013" name="Curr. Biol.">
        <title>The Genome of the Foraminiferan Reticulomyxa filosa.</title>
        <authorList>
            <person name="Glockner G."/>
            <person name="Hulsmann N."/>
            <person name="Schleicher M."/>
            <person name="Noegel A.A."/>
            <person name="Eichinger L."/>
            <person name="Gallinger C."/>
            <person name="Pawlowski J."/>
            <person name="Sierra R."/>
            <person name="Euteneuer U."/>
            <person name="Pillet L."/>
            <person name="Moustafa A."/>
            <person name="Platzer M."/>
            <person name="Groth M."/>
            <person name="Szafranski K."/>
            <person name="Schliwa M."/>
        </authorList>
    </citation>
    <scope>NUCLEOTIDE SEQUENCE [LARGE SCALE GENOMIC DNA]</scope>
</reference>
<dbReference type="AlphaFoldDB" id="X6MII0"/>
<evidence type="ECO:0000313" key="2">
    <source>
        <dbReference type="EMBL" id="ETO13813.1"/>
    </source>
</evidence>
<proteinExistence type="predicted"/>
<sequence>MWCCLFEKKKNSNTVNQITMLTIQQRQDLVDEKIKQRSPPPENRVRINCKKKKFLFTVNDELISSESKTSSNSAFEMDLHASECYQSPCVNGSGKKMCQRMWTHWQYNEELNQWEFNHRIARIPSLQREILDTLPPSPSPQLLAARVETVRDCNSSDDDMSENGVRFGDVPVERMLRTPSPVPGPVHLDNDITKRKRMQQNHRRVTINLNVPLSCANKKRDWSQMRETDSDASDAADPIPPNQSKKAKLVQLPYQYRLDVEEKGAIKHFSTDASDMNDAWLKFLSARGLSLLDAKDKTKVRLIKISIIRNYLC</sequence>
<comment type="caution">
    <text evidence="2">The sequence shown here is derived from an EMBL/GenBank/DDBJ whole genome shotgun (WGS) entry which is preliminary data.</text>
</comment>
<dbReference type="Proteomes" id="UP000023152">
    <property type="component" value="Unassembled WGS sequence"/>
</dbReference>